<evidence type="ECO:0000256" key="2">
    <source>
        <dbReference type="ARBA" id="ARBA00022741"/>
    </source>
</evidence>
<dbReference type="InterPro" id="IPR008995">
    <property type="entry name" value="Mo/tungstate-bd_C_term_dom"/>
</dbReference>
<dbReference type="AlphaFoldDB" id="A0A9X2YAS9"/>
<reference evidence="6" key="1">
    <citation type="submission" date="2020-07" db="EMBL/GenBank/DDBJ databases">
        <authorList>
            <person name="Pettersson B.M.F."/>
            <person name="Behra P.R.K."/>
            <person name="Ramesh M."/>
            <person name="Das S."/>
            <person name="Dasgupta S."/>
            <person name="Kirsebom L.A."/>
        </authorList>
    </citation>
    <scope>NUCLEOTIDE SEQUENCE</scope>
    <source>
        <strain evidence="6">DSM 45406</strain>
    </source>
</reference>
<evidence type="ECO:0000313" key="6">
    <source>
        <dbReference type="EMBL" id="MCV7069890.1"/>
    </source>
</evidence>
<dbReference type="FunFam" id="3.40.50.300:FF:000425">
    <property type="entry name" value="Probable ABC transporter, ATP-binding subunit"/>
    <property type="match status" value="1"/>
</dbReference>
<evidence type="ECO:0000256" key="3">
    <source>
        <dbReference type="ARBA" id="ARBA00022840"/>
    </source>
</evidence>
<keyword evidence="2" id="KW-0547">Nucleotide-binding</keyword>
<protein>
    <recommendedName>
        <fullName evidence="4">ABC-type quaternary amine transporter</fullName>
        <ecNumber evidence="4">7.6.2.9</ecNumber>
    </recommendedName>
</protein>
<dbReference type="EC" id="7.6.2.9" evidence="4"/>
<name>A0A9X2YAS9_9MYCO</name>
<dbReference type="PANTHER" id="PTHR42781">
    <property type="entry name" value="SPERMIDINE/PUTRESCINE IMPORT ATP-BINDING PROTEIN POTA"/>
    <property type="match status" value="1"/>
</dbReference>
<dbReference type="Pfam" id="PF00005">
    <property type="entry name" value="ABC_tran"/>
    <property type="match status" value="1"/>
</dbReference>
<dbReference type="PANTHER" id="PTHR42781:SF4">
    <property type="entry name" value="SPERMIDINE_PUTRESCINE IMPORT ATP-BINDING PROTEIN POTA"/>
    <property type="match status" value="1"/>
</dbReference>
<dbReference type="GO" id="GO:0005524">
    <property type="term" value="F:ATP binding"/>
    <property type="evidence" value="ECO:0007669"/>
    <property type="project" value="UniProtKB-KW"/>
</dbReference>
<dbReference type="SMART" id="SM00382">
    <property type="entry name" value="AAA"/>
    <property type="match status" value="1"/>
</dbReference>
<gene>
    <name evidence="6" type="ORF">H7H73_04670</name>
</gene>
<dbReference type="PROSITE" id="PS50893">
    <property type="entry name" value="ABC_TRANSPORTER_2"/>
    <property type="match status" value="1"/>
</dbReference>
<feature type="domain" description="ABC transporter" evidence="5">
    <location>
        <begin position="33"/>
        <end position="259"/>
    </location>
</feature>
<dbReference type="SUPFAM" id="SSF50331">
    <property type="entry name" value="MOP-like"/>
    <property type="match status" value="1"/>
</dbReference>
<dbReference type="InterPro" id="IPR003593">
    <property type="entry name" value="AAA+_ATPase"/>
</dbReference>
<sequence>MRRTPQRCWCSRRCPPRCSARGACAVTEPVAGVAALGVQKVFGERRVLTGADLVVPAGSMTAVLGPSGCGKTTLLRIVAGFTDPDAGTVRIAGQLVAGGRTPVPVHRRRVGLMPQEGALFPHLSVGANVAFGMPRGGSVEEWLEVVGLQGMADARPHEISGGQQQRVALARALAARPKVLLLDEPFAALDAGLRTRVREDIATILRDTGTTAVLVTHDQAEALSLADSVALLIDGTVAQHGTPADLYERPSSLAAARFVGATVELTGTASAGVVQTALGRLRSAVPVADGAAVVVLRPEHLRLGAGGVPARVTACRFYGADTAVEVALSDGTAVRMRHPGRTDLAVGGVVTVEVAGDVLATRHQPVGSGCPSANPAADCTPSTTFSCSSGSVAAPT</sequence>
<comment type="caution">
    <text evidence="6">The sequence shown here is derived from an EMBL/GenBank/DDBJ whole genome shotgun (WGS) entry which is preliminary data.</text>
</comment>
<dbReference type="PROSITE" id="PS00211">
    <property type="entry name" value="ABC_TRANSPORTER_1"/>
    <property type="match status" value="1"/>
</dbReference>
<evidence type="ECO:0000313" key="7">
    <source>
        <dbReference type="Proteomes" id="UP001140272"/>
    </source>
</evidence>
<dbReference type="InterPro" id="IPR003439">
    <property type="entry name" value="ABC_transporter-like_ATP-bd"/>
</dbReference>
<keyword evidence="1" id="KW-0813">Transport</keyword>
<organism evidence="6 7">
    <name type="scientific">Mycolicibacterium rufum</name>
    <dbReference type="NCBI Taxonomy" id="318424"/>
    <lineage>
        <taxon>Bacteria</taxon>
        <taxon>Bacillati</taxon>
        <taxon>Actinomycetota</taxon>
        <taxon>Actinomycetes</taxon>
        <taxon>Mycobacteriales</taxon>
        <taxon>Mycobacteriaceae</taxon>
        <taxon>Mycolicibacterium</taxon>
    </lineage>
</organism>
<dbReference type="GO" id="GO:0015418">
    <property type="term" value="F:ABC-type quaternary ammonium compound transporting activity"/>
    <property type="evidence" value="ECO:0007669"/>
    <property type="project" value="UniProtKB-EC"/>
</dbReference>
<dbReference type="InterPro" id="IPR050093">
    <property type="entry name" value="ABC_SmlMolc_Importer"/>
</dbReference>
<dbReference type="InterPro" id="IPR027417">
    <property type="entry name" value="P-loop_NTPase"/>
</dbReference>
<evidence type="ECO:0000256" key="1">
    <source>
        <dbReference type="ARBA" id="ARBA00022448"/>
    </source>
</evidence>
<evidence type="ECO:0000259" key="5">
    <source>
        <dbReference type="PROSITE" id="PS50893"/>
    </source>
</evidence>
<dbReference type="EMBL" id="JACKRN010000183">
    <property type="protein sequence ID" value="MCV7069890.1"/>
    <property type="molecule type" value="Genomic_DNA"/>
</dbReference>
<proteinExistence type="predicted"/>
<dbReference type="SUPFAM" id="SSF52540">
    <property type="entry name" value="P-loop containing nucleoside triphosphate hydrolases"/>
    <property type="match status" value="1"/>
</dbReference>
<dbReference type="InterPro" id="IPR017871">
    <property type="entry name" value="ABC_transporter-like_CS"/>
</dbReference>
<dbReference type="GO" id="GO:0043190">
    <property type="term" value="C:ATP-binding cassette (ABC) transporter complex"/>
    <property type="evidence" value="ECO:0007669"/>
    <property type="project" value="InterPro"/>
</dbReference>
<dbReference type="Gene3D" id="3.40.50.300">
    <property type="entry name" value="P-loop containing nucleotide triphosphate hydrolases"/>
    <property type="match status" value="1"/>
</dbReference>
<dbReference type="Pfam" id="PF08402">
    <property type="entry name" value="TOBE_2"/>
    <property type="match status" value="1"/>
</dbReference>
<dbReference type="GO" id="GO:0016887">
    <property type="term" value="F:ATP hydrolysis activity"/>
    <property type="evidence" value="ECO:0007669"/>
    <property type="project" value="InterPro"/>
</dbReference>
<evidence type="ECO:0000256" key="4">
    <source>
        <dbReference type="ARBA" id="ARBA00066388"/>
    </source>
</evidence>
<dbReference type="InterPro" id="IPR013611">
    <property type="entry name" value="Transp-assoc_OB_typ2"/>
</dbReference>
<reference evidence="6" key="2">
    <citation type="journal article" date="2022" name="BMC Genomics">
        <title>Comparative genome analysis of mycobacteria focusing on tRNA and non-coding RNA.</title>
        <authorList>
            <person name="Behra P.R.K."/>
            <person name="Pettersson B.M.F."/>
            <person name="Ramesh M."/>
            <person name="Das S."/>
            <person name="Dasgupta S."/>
            <person name="Kirsebom L.A."/>
        </authorList>
    </citation>
    <scope>NUCLEOTIDE SEQUENCE</scope>
    <source>
        <strain evidence="6">DSM 45406</strain>
    </source>
</reference>
<dbReference type="Proteomes" id="UP001140272">
    <property type="component" value="Unassembled WGS sequence"/>
</dbReference>
<accession>A0A9X2YAS9</accession>
<keyword evidence="3 6" id="KW-0067">ATP-binding</keyword>